<feature type="region of interest" description="Disordered" evidence="1">
    <location>
        <begin position="87"/>
        <end position="138"/>
    </location>
</feature>
<dbReference type="EMBL" id="JAEDAO010000001">
    <property type="protein sequence ID" value="MBK0394832.1"/>
    <property type="molecule type" value="Genomic_DNA"/>
</dbReference>
<protein>
    <submittedName>
        <fullName evidence="3">Uncharacterized protein</fullName>
    </submittedName>
</protein>
<accession>A0A934Q5H3</accession>
<dbReference type="AlphaFoldDB" id="A0A934Q5H3"/>
<evidence type="ECO:0000313" key="3">
    <source>
        <dbReference type="EMBL" id="MBK0394832.1"/>
    </source>
</evidence>
<feature type="signal peptide" evidence="2">
    <location>
        <begin position="1"/>
        <end position="28"/>
    </location>
</feature>
<dbReference type="RefSeq" id="WP_200789916.1">
    <property type="nucleotide sequence ID" value="NZ_JAEDAO010000001.1"/>
</dbReference>
<evidence type="ECO:0000313" key="4">
    <source>
        <dbReference type="Proteomes" id="UP000617041"/>
    </source>
</evidence>
<dbReference type="GO" id="GO:0005509">
    <property type="term" value="F:calcium ion binding"/>
    <property type="evidence" value="ECO:0007669"/>
    <property type="project" value="InterPro"/>
</dbReference>
<comment type="caution">
    <text evidence="3">The sequence shown here is derived from an EMBL/GenBank/DDBJ whole genome shotgun (WGS) entry which is preliminary data.</text>
</comment>
<organism evidence="3 4">
    <name type="scientific">Ramlibacter algicola</name>
    <dbReference type="NCBI Taxonomy" id="2795217"/>
    <lineage>
        <taxon>Bacteria</taxon>
        <taxon>Pseudomonadati</taxon>
        <taxon>Pseudomonadota</taxon>
        <taxon>Betaproteobacteria</taxon>
        <taxon>Burkholderiales</taxon>
        <taxon>Comamonadaceae</taxon>
        <taxon>Ramlibacter</taxon>
    </lineage>
</organism>
<feature type="compositionally biased region" description="Basic and acidic residues" evidence="1">
    <location>
        <begin position="118"/>
        <end position="130"/>
    </location>
</feature>
<keyword evidence="2" id="KW-0732">Signal</keyword>
<feature type="chain" id="PRO_5037969768" evidence="2">
    <location>
        <begin position="29"/>
        <end position="138"/>
    </location>
</feature>
<proteinExistence type="predicted"/>
<dbReference type="InterPro" id="IPR028974">
    <property type="entry name" value="TSP_type-3_rpt"/>
</dbReference>
<gene>
    <name evidence="3" type="ORF">I8E28_19665</name>
</gene>
<feature type="compositionally biased region" description="Basic and acidic residues" evidence="1">
    <location>
        <begin position="87"/>
        <end position="110"/>
    </location>
</feature>
<dbReference type="Proteomes" id="UP000617041">
    <property type="component" value="Unassembled WGS sequence"/>
</dbReference>
<evidence type="ECO:0000256" key="1">
    <source>
        <dbReference type="SAM" id="MobiDB-lite"/>
    </source>
</evidence>
<keyword evidence="4" id="KW-1185">Reference proteome</keyword>
<sequence>MQSVFTTKSIVAVAIALGSLAAATGARAQGIGDAIISVTVGTPVRHAPVVVQPAPVVVHQAPVHVRPAPVPVQPRYVQAPVRRVDQRGAWGDADRDGIPNRYDRRDDRRVALNGPWGDADRDGVANRYDRAPYNPRFR</sequence>
<evidence type="ECO:0000256" key="2">
    <source>
        <dbReference type="SAM" id="SignalP"/>
    </source>
</evidence>
<reference evidence="3" key="1">
    <citation type="submission" date="2020-12" db="EMBL/GenBank/DDBJ databases">
        <title>Ramlibacter sp. nov., isolated from a freshwater alga, Cryptomonas.</title>
        <authorList>
            <person name="Kim H.M."/>
            <person name="Jeon C.O."/>
        </authorList>
    </citation>
    <scope>NUCLEOTIDE SEQUENCE</scope>
    <source>
        <strain evidence="3">CrO1</strain>
    </source>
</reference>
<name>A0A934Q5H3_9BURK</name>
<dbReference type="SUPFAM" id="SSF103647">
    <property type="entry name" value="TSP type-3 repeat"/>
    <property type="match status" value="1"/>
</dbReference>